<name>A0A1H8UJQ6_9PSEU</name>
<evidence type="ECO:0000313" key="3">
    <source>
        <dbReference type="Proteomes" id="UP000198582"/>
    </source>
</evidence>
<feature type="region of interest" description="Disordered" evidence="1">
    <location>
        <begin position="1"/>
        <end position="65"/>
    </location>
</feature>
<keyword evidence="3" id="KW-1185">Reference proteome</keyword>
<protein>
    <submittedName>
        <fullName evidence="2">Uncharacterized protein</fullName>
    </submittedName>
</protein>
<dbReference type="EMBL" id="FOEF01000003">
    <property type="protein sequence ID" value="SEP03247.1"/>
    <property type="molecule type" value="Genomic_DNA"/>
</dbReference>
<evidence type="ECO:0000256" key="1">
    <source>
        <dbReference type="SAM" id="MobiDB-lite"/>
    </source>
</evidence>
<organism evidence="2 3">
    <name type="scientific">Amycolatopsis saalfeldensis</name>
    <dbReference type="NCBI Taxonomy" id="394193"/>
    <lineage>
        <taxon>Bacteria</taxon>
        <taxon>Bacillati</taxon>
        <taxon>Actinomycetota</taxon>
        <taxon>Actinomycetes</taxon>
        <taxon>Pseudonocardiales</taxon>
        <taxon>Pseudonocardiaceae</taxon>
        <taxon>Amycolatopsis</taxon>
    </lineage>
</organism>
<feature type="compositionally biased region" description="Pro residues" evidence="1">
    <location>
        <begin position="42"/>
        <end position="52"/>
    </location>
</feature>
<feature type="compositionally biased region" description="Low complexity" evidence="1">
    <location>
        <begin position="53"/>
        <end position="65"/>
    </location>
</feature>
<feature type="compositionally biased region" description="Polar residues" evidence="1">
    <location>
        <begin position="1"/>
        <end position="10"/>
    </location>
</feature>
<accession>A0A1H8UJQ6</accession>
<dbReference type="RefSeq" id="WP_091615432.1">
    <property type="nucleotide sequence ID" value="NZ_FOEF01000003.1"/>
</dbReference>
<sequence length="65" mass="6874">MADNEQSANYETAARQLDETFNKGGTHDPETPVIRVHSVPDPLRPVPDPVTPAPAANPEAEPSGA</sequence>
<dbReference type="AlphaFoldDB" id="A0A1H8UJQ6"/>
<dbReference type="STRING" id="394193.SAMN04489732_103313"/>
<proteinExistence type="predicted"/>
<reference evidence="2 3" key="1">
    <citation type="submission" date="2016-10" db="EMBL/GenBank/DDBJ databases">
        <authorList>
            <person name="de Groot N.N."/>
        </authorList>
    </citation>
    <scope>NUCLEOTIDE SEQUENCE [LARGE SCALE GENOMIC DNA]</scope>
    <source>
        <strain evidence="2 3">DSM 44993</strain>
    </source>
</reference>
<feature type="compositionally biased region" description="Basic and acidic residues" evidence="1">
    <location>
        <begin position="16"/>
        <end position="30"/>
    </location>
</feature>
<dbReference type="Proteomes" id="UP000198582">
    <property type="component" value="Unassembled WGS sequence"/>
</dbReference>
<gene>
    <name evidence="2" type="ORF">SAMN04489732_103313</name>
</gene>
<evidence type="ECO:0000313" key="2">
    <source>
        <dbReference type="EMBL" id="SEP03247.1"/>
    </source>
</evidence>